<sequence>SDEDNSEDLDADIFISKFAENLASQVLTLGIDLTMEGCVLEQMFESLPKLLAAFSLRLGHKGSTQTHMDAMYLVHKFRHDISTRFKASIETSVGKSAGQPPTETGASSKPKSSRIRDWLDTDVEQNMAVQPMPEGSSQLPEETLGKCQLGNFEYATVFDSAAFKGLLSSIYQTAFRSTSSPLDAINDIRSKIRGRYRQDGSQKISRHQPSKSYKIYLLADLDLVDFLNKQYTDRPTPKSRAELLSTAITLTGNEVDAQALPCVNYIQQTWPITGLYVVNAICSALDSQASAKEELLDRSEVTANLIQHPVHHRLGIRIKAQGTVDFLGEVAEIFGWLTAALRASPDQDQLAWCEPYLHYSSKGADKVSDVWEMKFKITNPRQGLLDNKLGQCWHGMFRNAAIAKGFPIPRRTRHNTGLEVPLHMAAGLMDSPKLHEFMGHYCLKGFSTMLAPVELIDGVVLWHFYYNPAGKRISYCDAVKNEGKDRISLEELQSSRHVIGWWSNVFYMAGDKDANYDVCRSALPFIGREFALEKVSFSLGHIFTAGCQFSIGKKDTPVHITKQGYVNKLRWIDQKFVILWDEEDKRGWLVRGSSVLLHLVRASLKHCQSDNFNSDFLFDFGAFREPPEDKRFRHKSALVALVDKENRKLPLYREEKTQEKTITSHGRWTKQTETIATFTTLEDKIVEIYETLEKLIDFRAHSAASSKGINAKLNGGGRLKGWDFKDIAISRDPLQLRVASLPDYGKTWSDFAKSIGAVTLFGCGFGDIIKPNLEKSDVDSTQSVRTTMPANKGLLGACLADFEDIAEIHG</sequence>
<dbReference type="EMBL" id="MU863889">
    <property type="protein sequence ID" value="KAK4203407.1"/>
    <property type="molecule type" value="Genomic_DNA"/>
</dbReference>
<accession>A0AAN7AYQ4</accession>
<organism evidence="2 3">
    <name type="scientific">Triangularia verruculosa</name>
    <dbReference type="NCBI Taxonomy" id="2587418"/>
    <lineage>
        <taxon>Eukaryota</taxon>
        <taxon>Fungi</taxon>
        <taxon>Dikarya</taxon>
        <taxon>Ascomycota</taxon>
        <taxon>Pezizomycotina</taxon>
        <taxon>Sordariomycetes</taxon>
        <taxon>Sordariomycetidae</taxon>
        <taxon>Sordariales</taxon>
        <taxon>Podosporaceae</taxon>
        <taxon>Triangularia</taxon>
    </lineage>
</organism>
<gene>
    <name evidence="2" type="ORF">QBC40DRAFT_317133</name>
</gene>
<feature type="compositionally biased region" description="Polar residues" evidence="1">
    <location>
        <begin position="91"/>
        <end position="110"/>
    </location>
</feature>
<dbReference type="Proteomes" id="UP001303160">
    <property type="component" value="Unassembled WGS sequence"/>
</dbReference>
<evidence type="ECO:0000313" key="3">
    <source>
        <dbReference type="Proteomes" id="UP001303160"/>
    </source>
</evidence>
<comment type="caution">
    <text evidence="2">The sequence shown here is derived from an EMBL/GenBank/DDBJ whole genome shotgun (WGS) entry which is preliminary data.</text>
</comment>
<feature type="region of interest" description="Disordered" evidence="1">
    <location>
        <begin position="91"/>
        <end position="114"/>
    </location>
</feature>
<proteinExistence type="predicted"/>
<dbReference type="AlphaFoldDB" id="A0AAN7AYQ4"/>
<evidence type="ECO:0000313" key="2">
    <source>
        <dbReference type="EMBL" id="KAK4203407.1"/>
    </source>
</evidence>
<evidence type="ECO:0000256" key="1">
    <source>
        <dbReference type="SAM" id="MobiDB-lite"/>
    </source>
</evidence>
<protein>
    <submittedName>
        <fullName evidence="2">Uncharacterized protein</fullName>
    </submittedName>
</protein>
<reference evidence="2" key="1">
    <citation type="journal article" date="2023" name="Mol. Phylogenet. Evol.">
        <title>Genome-scale phylogeny and comparative genomics of the fungal order Sordariales.</title>
        <authorList>
            <person name="Hensen N."/>
            <person name="Bonometti L."/>
            <person name="Westerberg I."/>
            <person name="Brannstrom I.O."/>
            <person name="Guillou S."/>
            <person name="Cros-Aarteil S."/>
            <person name="Calhoun S."/>
            <person name="Haridas S."/>
            <person name="Kuo A."/>
            <person name="Mondo S."/>
            <person name="Pangilinan J."/>
            <person name="Riley R."/>
            <person name="LaButti K."/>
            <person name="Andreopoulos B."/>
            <person name="Lipzen A."/>
            <person name="Chen C."/>
            <person name="Yan M."/>
            <person name="Daum C."/>
            <person name="Ng V."/>
            <person name="Clum A."/>
            <person name="Steindorff A."/>
            <person name="Ohm R.A."/>
            <person name="Martin F."/>
            <person name="Silar P."/>
            <person name="Natvig D.O."/>
            <person name="Lalanne C."/>
            <person name="Gautier V."/>
            <person name="Ament-Velasquez S.L."/>
            <person name="Kruys A."/>
            <person name="Hutchinson M.I."/>
            <person name="Powell A.J."/>
            <person name="Barry K."/>
            <person name="Miller A.N."/>
            <person name="Grigoriev I.V."/>
            <person name="Debuchy R."/>
            <person name="Gladieux P."/>
            <person name="Hiltunen Thoren M."/>
            <person name="Johannesson H."/>
        </authorList>
    </citation>
    <scope>NUCLEOTIDE SEQUENCE</scope>
    <source>
        <strain evidence="2">CBS 315.58</strain>
    </source>
</reference>
<name>A0AAN7AYQ4_9PEZI</name>
<reference evidence="2" key="2">
    <citation type="submission" date="2023-05" db="EMBL/GenBank/DDBJ databases">
        <authorList>
            <consortium name="Lawrence Berkeley National Laboratory"/>
            <person name="Steindorff A."/>
            <person name="Hensen N."/>
            <person name="Bonometti L."/>
            <person name="Westerberg I."/>
            <person name="Brannstrom I.O."/>
            <person name="Guillou S."/>
            <person name="Cros-Aarteil S."/>
            <person name="Calhoun S."/>
            <person name="Haridas S."/>
            <person name="Kuo A."/>
            <person name="Mondo S."/>
            <person name="Pangilinan J."/>
            <person name="Riley R."/>
            <person name="Labutti K."/>
            <person name="Andreopoulos B."/>
            <person name="Lipzen A."/>
            <person name="Chen C."/>
            <person name="Yanf M."/>
            <person name="Daum C."/>
            <person name="Ng V."/>
            <person name="Clum A."/>
            <person name="Ohm R."/>
            <person name="Martin F."/>
            <person name="Silar P."/>
            <person name="Natvig D."/>
            <person name="Lalanne C."/>
            <person name="Gautier V."/>
            <person name="Ament-Velasquez S.L."/>
            <person name="Kruys A."/>
            <person name="Hutchinson M.I."/>
            <person name="Powell A.J."/>
            <person name="Barry K."/>
            <person name="Miller A.N."/>
            <person name="Grigoriev I.V."/>
            <person name="Debuchy R."/>
            <person name="Gladieux P."/>
            <person name="Thoren M.H."/>
            <person name="Johannesson H."/>
        </authorList>
    </citation>
    <scope>NUCLEOTIDE SEQUENCE</scope>
    <source>
        <strain evidence="2">CBS 315.58</strain>
    </source>
</reference>
<feature type="non-terminal residue" evidence="2">
    <location>
        <position position="1"/>
    </location>
</feature>
<feature type="non-terminal residue" evidence="2">
    <location>
        <position position="810"/>
    </location>
</feature>
<keyword evidence="3" id="KW-1185">Reference proteome</keyword>